<keyword evidence="6 8" id="KW-1133">Transmembrane helix</keyword>
<evidence type="ECO:0000256" key="1">
    <source>
        <dbReference type="ARBA" id="ARBA00004651"/>
    </source>
</evidence>
<feature type="transmembrane region" description="Helical" evidence="8">
    <location>
        <begin position="220"/>
        <end position="237"/>
    </location>
</feature>
<dbReference type="InterPro" id="IPR002781">
    <property type="entry name" value="TM_pro_TauE-like"/>
</dbReference>
<feature type="transmembrane region" description="Helical" evidence="8">
    <location>
        <begin position="88"/>
        <end position="108"/>
    </location>
</feature>
<keyword evidence="5 8" id="KW-0812">Transmembrane</keyword>
<keyword evidence="10" id="KW-1185">Reference proteome</keyword>
<evidence type="ECO:0000256" key="5">
    <source>
        <dbReference type="ARBA" id="ARBA00022692"/>
    </source>
</evidence>
<comment type="subcellular location">
    <subcellularLocation>
        <location evidence="1 8">Cell membrane</location>
        <topology evidence="1 8">Multi-pass membrane protein</topology>
    </subcellularLocation>
</comment>
<keyword evidence="4 8" id="KW-1003">Cell membrane</keyword>
<evidence type="ECO:0000256" key="6">
    <source>
        <dbReference type="ARBA" id="ARBA00022989"/>
    </source>
</evidence>
<accession>A0ABV4U0K3</accession>
<dbReference type="InterPro" id="IPR052017">
    <property type="entry name" value="TSUP"/>
</dbReference>
<dbReference type="Pfam" id="PF01925">
    <property type="entry name" value="TauE"/>
    <property type="match status" value="1"/>
</dbReference>
<feature type="transmembrane region" description="Helical" evidence="8">
    <location>
        <begin position="244"/>
        <end position="262"/>
    </location>
</feature>
<keyword evidence="3" id="KW-0813">Transport</keyword>
<dbReference type="RefSeq" id="WP_425344043.1">
    <property type="nucleotide sequence ID" value="NZ_JBGUBD010000001.1"/>
</dbReference>
<dbReference type="Proteomes" id="UP001575105">
    <property type="component" value="Unassembled WGS sequence"/>
</dbReference>
<name>A0ABV4U0K3_9BACT</name>
<feature type="transmembrane region" description="Helical" evidence="8">
    <location>
        <begin position="115"/>
        <end position="137"/>
    </location>
</feature>
<gene>
    <name evidence="9" type="ORF">ACERK3_02325</name>
</gene>
<comment type="caution">
    <text evidence="9">The sequence shown here is derived from an EMBL/GenBank/DDBJ whole genome shotgun (WGS) entry which is preliminary data.</text>
</comment>
<dbReference type="PANTHER" id="PTHR30269:SF37">
    <property type="entry name" value="MEMBRANE TRANSPORTER PROTEIN"/>
    <property type="match status" value="1"/>
</dbReference>
<dbReference type="PANTHER" id="PTHR30269">
    <property type="entry name" value="TRANSMEMBRANE PROTEIN YFCA"/>
    <property type="match status" value="1"/>
</dbReference>
<evidence type="ECO:0000256" key="7">
    <source>
        <dbReference type="ARBA" id="ARBA00023136"/>
    </source>
</evidence>
<feature type="transmembrane region" description="Helical" evidence="8">
    <location>
        <begin position="58"/>
        <end position="76"/>
    </location>
</feature>
<comment type="similarity">
    <text evidence="2 8">Belongs to the 4-toluene sulfonate uptake permease (TSUP) (TC 2.A.102) family.</text>
</comment>
<feature type="transmembrane region" description="Helical" evidence="8">
    <location>
        <begin position="16"/>
        <end position="46"/>
    </location>
</feature>
<keyword evidence="7 8" id="KW-0472">Membrane</keyword>
<reference evidence="9 10" key="1">
    <citation type="submission" date="2024-08" db="EMBL/GenBank/DDBJ databases">
        <title>Whole-genome sequencing of halo(alkali)philic microorganisms from hypersaline lakes.</title>
        <authorList>
            <person name="Sorokin D.Y."/>
            <person name="Merkel A.Y."/>
            <person name="Messina E."/>
            <person name="Yakimov M."/>
        </authorList>
    </citation>
    <scope>NUCLEOTIDE SEQUENCE [LARGE SCALE GENOMIC DNA]</scope>
    <source>
        <strain evidence="9 10">AB-hyl4</strain>
    </source>
</reference>
<evidence type="ECO:0000313" key="10">
    <source>
        <dbReference type="Proteomes" id="UP001575105"/>
    </source>
</evidence>
<evidence type="ECO:0000256" key="3">
    <source>
        <dbReference type="ARBA" id="ARBA00022448"/>
    </source>
</evidence>
<dbReference type="EMBL" id="JBGUBD010000001">
    <property type="protein sequence ID" value="MFA9477122.1"/>
    <property type="molecule type" value="Genomic_DNA"/>
</dbReference>
<evidence type="ECO:0000256" key="8">
    <source>
        <dbReference type="RuleBase" id="RU363041"/>
    </source>
</evidence>
<proteinExistence type="inferred from homology"/>
<feature type="transmembrane region" description="Helical" evidence="8">
    <location>
        <begin position="184"/>
        <end position="208"/>
    </location>
</feature>
<sequence length="267" mass="28503">MFDLLPLPVIPDGTPVWWYVTAMCLAVLLVGISKAGFGGGVGIVALPLVANVVPADRAVGVMLPLLIVADVFAVGTHFRKQSRRHMNWLLVGAMAGIVLGSAVLWELSERGTLTFWLNLLVGSLCLVFVVLQCYRMVGGAVPRIPPGPWGGRGTGLAAGLTSTLSHSAGPIVSIYLLEQRMAKAALVGTMVLFFMITNVAKLPTFVWLGLINPATLLEGLWFVPMIPVGVVIGIWMYKRIPERPFVVVMYVGAALAAGNMLWEAANG</sequence>
<protein>
    <recommendedName>
        <fullName evidence="8">Probable membrane transporter protein</fullName>
    </recommendedName>
</protein>
<organism evidence="9 10">
    <name type="scientific">Natronomicrosphaera hydrolytica</name>
    <dbReference type="NCBI Taxonomy" id="3242702"/>
    <lineage>
        <taxon>Bacteria</taxon>
        <taxon>Pseudomonadati</taxon>
        <taxon>Planctomycetota</taxon>
        <taxon>Phycisphaerae</taxon>
        <taxon>Phycisphaerales</taxon>
        <taxon>Phycisphaeraceae</taxon>
        <taxon>Natronomicrosphaera</taxon>
    </lineage>
</organism>
<evidence type="ECO:0000256" key="4">
    <source>
        <dbReference type="ARBA" id="ARBA00022475"/>
    </source>
</evidence>
<evidence type="ECO:0000313" key="9">
    <source>
        <dbReference type="EMBL" id="MFA9477122.1"/>
    </source>
</evidence>
<evidence type="ECO:0000256" key="2">
    <source>
        <dbReference type="ARBA" id="ARBA00009142"/>
    </source>
</evidence>